<proteinExistence type="predicted"/>
<organism evidence="1">
    <name type="scientific">viral metagenome</name>
    <dbReference type="NCBI Taxonomy" id="1070528"/>
    <lineage>
        <taxon>unclassified sequences</taxon>
        <taxon>metagenomes</taxon>
        <taxon>organismal metagenomes</taxon>
    </lineage>
</organism>
<gene>
    <name evidence="2" type="ORF">MM415A00556_0026</name>
    <name evidence="1" type="ORF">MM415B00751_0029</name>
</gene>
<reference evidence="1" key="1">
    <citation type="submission" date="2020-03" db="EMBL/GenBank/DDBJ databases">
        <title>The deep terrestrial virosphere.</title>
        <authorList>
            <person name="Holmfeldt K."/>
            <person name="Nilsson E."/>
            <person name="Simone D."/>
            <person name="Lopez-Fernandez M."/>
            <person name="Wu X."/>
            <person name="de Brujin I."/>
            <person name="Lundin D."/>
            <person name="Andersson A."/>
            <person name="Bertilsson S."/>
            <person name="Dopson M."/>
        </authorList>
    </citation>
    <scope>NUCLEOTIDE SEQUENCE</scope>
    <source>
        <strain evidence="2">MM415A00556</strain>
        <strain evidence="1">MM415B00751</strain>
    </source>
</reference>
<sequence>MAEKETEEYKFIDEFKRMAQEGIIREYEKKNRNRINDAPFEVKDAFDKQWVKVTGYHYYQPVTTAKPNYALHGKNITERSDPRSRKYRAIVNFTEISWQRLRRKISKKFVDLYTLNGVASETNTQRPIFQNLSVDRLKDILGVENALKITDAKEKEYGAITGSFDLSVEGYWEVIFAPAKSENDPTDVWLIWEGQCLIIKRMVEVVLPGFYLEVADNATRDHYTQTPEQGRKKIGVIQEYPYTTLREASRQEYLALKDAGDRIMREKRARDE</sequence>
<evidence type="ECO:0000313" key="1">
    <source>
        <dbReference type="EMBL" id="QJA62593.1"/>
    </source>
</evidence>
<accession>A0A6M3IYB3</accession>
<dbReference type="EMBL" id="MT142454">
    <property type="protein sequence ID" value="QJA81306.1"/>
    <property type="molecule type" value="Genomic_DNA"/>
</dbReference>
<evidence type="ECO:0000313" key="2">
    <source>
        <dbReference type="EMBL" id="QJA81306.1"/>
    </source>
</evidence>
<dbReference type="EMBL" id="MT141475">
    <property type="protein sequence ID" value="QJA62593.1"/>
    <property type="molecule type" value="Genomic_DNA"/>
</dbReference>
<dbReference type="AlphaFoldDB" id="A0A6M3IYB3"/>
<protein>
    <submittedName>
        <fullName evidence="1">Uncharacterized protein</fullName>
    </submittedName>
</protein>
<name>A0A6M3IYB3_9ZZZZ</name>